<comment type="caution">
    <text evidence="1">The sequence shown here is derived from an EMBL/GenBank/DDBJ whole genome shotgun (WGS) entry which is preliminary data.</text>
</comment>
<proteinExistence type="predicted"/>
<dbReference type="EMBL" id="CARXXK010000002">
    <property type="protein sequence ID" value="CAI6359803.1"/>
    <property type="molecule type" value="Genomic_DNA"/>
</dbReference>
<evidence type="ECO:0000313" key="1">
    <source>
        <dbReference type="EMBL" id="CAI6359803.1"/>
    </source>
</evidence>
<accession>A0AAV0WVT1</accession>
<protein>
    <recommendedName>
        <fullName evidence="3">DDE Tnp4 domain-containing protein</fullName>
    </recommendedName>
</protein>
<dbReference type="PANTHER" id="PTHR22930:SF269">
    <property type="entry name" value="NUCLEASE HARBI1-LIKE PROTEIN"/>
    <property type="match status" value="1"/>
</dbReference>
<dbReference type="PANTHER" id="PTHR22930">
    <property type="match status" value="1"/>
</dbReference>
<gene>
    <name evidence="1" type="ORF">MEUPH1_LOCUS15177</name>
</gene>
<dbReference type="AlphaFoldDB" id="A0AAV0WVT1"/>
<reference evidence="1 2" key="1">
    <citation type="submission" date="2023-01" db="EMBL/GenBank/DDBJ databases">
        <authorList>
            <person name="Whitehead M."/>
        </authorList>
    </citation>
    <scope>NUCLEOTIDE SEQUENCE [LARGE SCALE GENOMIC DNA]</scope>
</reference>
<evidence type="ECO:0008006" key="3">
    <source>
        <dbReference type="Google" id="ProtNLM"/>
    </source>
</evidence>
<dbReference type="Proteomes" id="UP001160148">
    <property type="component" value="Unassembled WGS sequence"/>
</dbReference>
<organism evidence="1 2">
    <name type="scientific">Macrosiphum euphorbiae</name>
    <name type="common">potato aphid</name>
    <dbReference type="NCBI Taxonomy" id="13131"/>
    <lineage>
        <taxon>Eukaryota</taxon>
        <taxon>Metazoa</taxon>
        <taxon>Ecdysozoa</taxon>
        <taxon>Arthropoda</taxon>
        <taxon>Hexapoda</taxon>
        <taxon>Insecta</taxon>
        <taxon>Pterygota</taxon>
        <taxon>Neoptera</taxon>
        <taxon>Paraneoptera</taxon>
        <taxon>Hemiptera</taxon>
        <taxon>Sternorrhyncha</taxon>
        <taxon>Aphidomorpha</taxon>
        <taxon>Aphidoidea</taxon>
        <taxon>Aphididae</taxon>
        <taxon>Macrosiphini</taxon>
        <taxon>Macrosiphum</taxon>
    </lineage>
</organism>
<evidence type="ECO:0000313" key="2">
    <source>
        <dbReference type="Proteomes" id="UP001160148"/>
    </source>
</evidence>
<keyword evidence="2" id="KW-1185">Reference proteome</keyword>
<name>A0AAV0WVT1_9HEMI</name>
<sequence>MLENELLTEDEKSYTNFLRMNQTVFNKLFEKVGLLSWIAKQITVMRQSISAKKRLLLTLRYLATGESRVSLSYSTRIAKNTIGGIVMETVNAIISCLIKDYLKIPDTQEKWVKIAADLYDMWQFPNCLGAMDGKHITFRPRRADGAFYHNYEGTDSFVLLGVCDAKYFYIVG</sequence>
<dbReference type="InterPro" id="IPR045249">
    <property type="entry name" value="HARBI1-like"/>
</dbReference>